<proteinExistence type="inferred from homology"/>
<dbReference type="PANTHER" id="PTHR22893">
    <property type="entry name" value="NADH OXIDOREDUCTASE-RELATED"/>
    <property type="match status" value="1"/>
</dbReference>
<dbReference type="AlphaFoldDB" id="A0A448YRS4"/>
<feature type="domain" description="NADH:flavin oxidoreductase/NADH oxidase N-terminal" evidence="7">
    <location>
        <begin position="7"/>
        <end position="356"/>
    </location>
</feature>
<comment type="function">
    <text evidence="4">Oxidoreductase that binds mammalian estrogens with high affinity.</text>
</comment>
<dbReference type="InterPro" id="IPR001155">
    <property type="entry name" value="OxRdtase_FMN_N"/>
</dbReference>
<dbReference type="Gene3D" id="3.20.20.70">
    <property type="entry name" value="Aldolase class I"/>
    <property type="match status" value="1"/>
</dbReference>
<evidence type="ECO:0000256" key="3">
    <source>
        <dbReference type="ARBA" id="ARBA00022643"/>
    </source>
</evidence>
<dbReference type="Proteomes" id="UP000290900">
    <property type="component" value="Unassembled WGS sequence"/>
</dbReference>
<evidence type="ECO:0000256" key="5">
    <source>
        <dbReference type="ARBA" id="ARBA00067604"/>
    </source>
</evidence>
<sequence>MSLADTNLFKPIKVGGVTLKNRLVYPPTTRFRNGDDFVATDSFLLYYKQRAADNGGLLIVEATAPAPGFGLYANEPVIDNERQVEAFRQVVEAVHSEGSFISLQIWGLGRTADAALLKKNGLPLIAPSAIYYNEATKKAAEEAGNPIRALTIEEIHSFVKGFADGAKKAIKVAKFDFIEIHAAHGYLVDQFTNAVSNTRTDEYGGSIENRARFLLEVVDAVTEAVGAEHVGIRLSPYATFQGIEGVGAKINPIVTYGYILSELERRAKEGKRLAYLSFVEPRVSGPDDVSNPPKVDSSWVNEIWKGPIIRSGAFLHDEGYSELRKFVGADDRTLIGVSRYYTSNPDLASRLRNGYPLTHYDRPTFYTSGTNRGYLTFARYGEKIDEEKVLEKVPKVLA</sequence>
<dbReference type="InterPro" id="IPR045247">
    <property type="entry name" value="Oye-like"/>
</dbReference>
<name>A0A448YRS4_BRENA</name>
<evidence type="ECO:0000313" key="9">
    <source>
        <dbReference type="Proteomes" id="UP000290900"/>
    </source>
</evidence>
<dbReference type="InParanoid" id="A0A448YRS4"/>
<dbReference type="OrthoDB" id="276546at2759"/>
<comment type="cofactor">
    <cofactor evidence="1">
        <name>FMN</name>
        <dbReference type="ChEBI" id="CHEBI:58210"/>
    </cofactor>
</comment>
<accession>A0A448YRS4</accession>
<evidence type="ECO:0000256" key="6">
    <source>
        <dbReference type="ARBA" id="ARBA00075326"/>
    </source>
</evidence>
<dbReference type="PANTHER" id="PTHR22893:SF91">
    <property type="entry name" value="NADPH DEHYDROGENASE 2-RELATED"/>
    <property type="match status" value="1"/>
</dbReference>
<comment type="similarity">
    <text evidence="2">Belongs to the NADH:flavin oxidoreductase/NADH oxidase family.</text>
</comment>
<evidence type="ECO:0000313" key="8">
    <source>
        <dbReference type="EMBL" id="VEU23613.1"/>
    </source>
</evidence>
<dbReference type="GO" id="GO:0042562">
    <property type="term" value="F:hormone binding"/>
    <property type="evidence" value="ECO:0007669"/>
    <property type="project" value="UniProtKB-ARBA"/>
</dbReference>
<gene>
    <name evidence="8" type="ORF">BRENAR_LOCUS4342</name>
</gene>
<dbReference type="InterPro" id="IPR013785">
    <property type="entry name" value="Aldolase_TIM"/>
</dbReference>
<dbReference type="Pfam" id="PF00724">
    <property type="entry name" value="Oxidored_FMN"/>
    <property type="match status" value="1"/>
</dbReference>
<keyword evidence="3" id="KW-0288">FMN</keyword>
<dbReference type="GO" id="GO:0010181">
    <property type="term" value="F:FMN binding"/>
    <property type="evidence" value="ECO:0007669"/>
    <property type="project" value="InterPro"/>
</dbReference>
<evidence type="ECO:0000256" key="2">
    <source>
        <dbReference type="ARBA" id="ARBA00005979"/>
    </source>
</evidence>
<dbReference type="EMBL" id="CAACVR010000047">
    <property type="protein sequence ID" value="VEU23613.1"/>
    <property type="molecule type" value="Genomic_DNA"/>
</dbReference>
<dbReference type="STRING" id="13370.A0A448YRS4"/>
<dbReference type="SUPFAM" id="SSF51395">
    <property type="entry name" value="FMN-linked oxidoreductases"/>
    <property type="match status" value="1"/>
</dbReference>
<organism evidence="8 9">
    <name type="scientific">Brettanomyces naardenensis</name>
    <name type="common">Yeast</name>
    <dbReference type="NCBI Taxonomy" id="13370"/>
    <lineage>
        <taxon>Eukaryota</taxon>
        <taxon>Fungi</taxon>
        <taxon>Dikarya</taxon>
        <taxon>Ascomycota</taxon>
        <taxon>Saccharomycotina</taxon>
        <taxon>Pichiomycetes</taxon>
        <taxon>Pichiales</taxon>
        <taxon>Pichiaceae</taxon>
        <taxon>Brettanomyces</taxon>
    </lineage>
</organism>
<dbReference type="CDD" id="cd02933">
    <property type="entry name" value="OYE_like_FMN"/>
    <property type="match status" value="1"/>
</dbReference>
<protein>
    <recommendedName>
        <fullName evidence="5">Probable NADPH dehydrogenase</fullName>
    </recommendedName>
    <alternativeName>
        <fullName evidence="6">Estrogen-binding protein</fullName>
    </alternativeName>
</protein>
<evidence type="ECO:0000256" key="1">
    <source>
        <dbReference type="ARBA" id="ARBA00001917"/>
    </source>
</evidence>
<keyword evidence="3" id="KW-0285">Flavoprotein</keyword>
<evidence type="ECO:0000259" key="7">
    <source>
        <dbReference type="Pfam" id="PF00724"/>
    </source>
</evidence>
<dbReference type="FunFam" id="3.20.20.70:FF:000138">
    <property type="entry name" value="NADPH dehydrogenase 1"/>
    <property type="match status" value="1"/>
</dbReference>
<evidence type="ECO:0000256" key="4">
    <source>
        <dbReference type="ARBA" id="ARBA00056646"/>
    </source>
</evidence>
<keyword evidence="9" id="KW-1185">Reference proteome</keyword>
<reference evidence="8 9" key="1">
    <citation type="submission" date="2018-12" db="EMBL/GenBank/DDBJ databases">
        <authorList>
            <person name="Tiukova I."/>
            <person name="Dainat J."/>
        </authorList>
    </citation>
    <scope>NUCLEOTIDE SEQUENCE [LARGE SCALE GENOMIC DNA]</scope>
</reference>
<dbReference type="FunCoup" id="A0A448YRS4">
    <property type="interactions" value="879"/>
</dbReference>
<dbReference type="GO" id="GO:0003959">
    <property type="term" value="F:NADPH dehydrogenase activity"/>
    <property type="evidence" value="ECO:0007669"/>
    <property type="project" value="TreeGrafter"/>
</dbReference>